<evidence type="ECO:0000256" key="1">
    <source>
        <dbReference type="ARBA" id="ARBA00004127"/>
    </source>
</evidence>
<evidence type="ECO:0000256" key="9">
    <source>
        <dbReference type="ARBA" id="ARBA00022967"/>
    </source>
</evidence>
<dbReference type="Pfam" id="PF01145">
    <property type="entry name" value="Band_7"/>
    <property type="match status" value="1"/>
</dbReference>
<dbReference type="SUPFAM" id="SSF117892">
    <property type="entry name" value="Band 7/SPFH domain"/>
    <property type="match status" value="1"/>
</dbReference>
<name>A0ABU5EXE2_9BACT</name>
<dbReference type="InterPro" id="IPR001107">
    <property type="entry name" value="Band_7"/>
</dbReference>
<evidence type="ECO:0000259" key="14">
    <source>
        <dbReference type="SMART" id="SM00244"/>
    </source>
</evidence>
<keyword evidence="12" id="KW-1003">Cell membrane</keyword>
<dbReference type="InterPro" id="IPR023298">
    <property type="entry name" value="ATPase_P-typ_TM_dom_sf"/>
</dbReference>
<feature type="domain" description="Band 7" evidence="14">
    <location>
        <begin position="781"/>
        <end position="977"/>
    </location>
</feature>
<evidence type="ECO:0000256" key="7">
    <source>
        <dbReference type="ARBA" id="ARBA00022741"/>
    </source>
</evidence>
<dbReference type="InterPro" id="IPR036412">
    <property type="entry name" value="HAD-like_sf"/>
</dbReference>
<dbReference type="Pfam" id="PF00702">
    <property type="entry name" value="Hydrolase"/>
    <property type="match status" value="1"/>
</dbReference>
<proteinExistence type="inferred from homology"/>
<dbReference type="PANTHER" id="PTHR43520:SF8">
    <property type="entry name" value="P-TYPE CU(+) TRANSPORTER"/>
    <property type="match status" value="1"/>
</dbReference>
<dbReference type="PROSITE" id="PS00154">
    <property type="entry name" value="ATPASE_E1_E2"/>
    <property type="match status" value="1"/>
</dbReference>
<dbReference type="InterPro" id="IPR027256">
    <property type="entry name" value="P-typ_ATPase_IB"/>
</dbReference>
<accession>A0ABU5EXE2</accession>
<feature type="region of interest" description="Disordered" evidence="13">
    <location>
        <begin position="564"/>
        <end position="599"/>
    </location>
</feature>
<dbReference type="SUPFAM" id="SSF81653">
    <property type="entry name" value="Calcium ATPase, transduction domain A"/>
    <property type="match status" value="1"/>
</dbReference>
<feature type="transmembrane region" description="Helical" evidence="12">
    <location>
        <begin position="300"/>
        <end position="329"/>
    </location>
</feature>
<reference evidence="16" key="1">
    <citation type="journal article" date="2023" name="Mar. Drugs">
        <title>Gemmata algarum, a Novel Planctomycete Isolated from an Algal Mat, Displays Antimicrobial Activity.</title>
        <authorList>
            <person name="Kumar G."/>
            <person name="Kallscheuer N."/>
            <person name="Kashif M."/>
            <person name="Ahamad S."/>
            <person name="Jagadeeshwari U."/>
            <person name="Pannikurungottu S."/>
            <person name="Haufschild T."/>
            <person name="Kabuu M."/>
            <person name="Sasikala C."/>
            <person name="Jogler C."/>
            <person name="Ramana C."/>
        </authorList>
    </citation>
    <scope>NUCLEOTIDE SEQUENCE [LARGE SCALE GENOMIC DNA]</scope>
    <source>
        <strain evidence="16">JC673</strain>
    </source>
</reference>
<dbReference type="InterPro" id="IPR036013">
    <property type="entry name" value="Band_7/SPFH_dom_sf"/>
</dbReference>
<comment type="subcellular location">
    <subcellularLocation>
        <location evidence="12">Cell membrane</location>
    </subcellularLocation>
    <subcellularLocation>
        <location evidence="1">Endomembrane system</location>
        <topology evidence="1">Multi-pass membrane protein</topology>
    </subcellularLocation>
    <subcellularLocation>
        <location evidence="2">Membrane</location>
        <topology evidence="2">Single-pass membrane protein</topology>
    </subcellularLocation>
</comment>
<gene>
    <name evidence="15" type="ORF">R5W23_001171</name>
</gene>
<keyword evidence="11 12" id="KW-0472">Membrane</keyword>
<dbReference type="InterPro" id="IPR001757">
    <property type="entry name" value="P_typ_ATPase"/>
</dbReference>
<dbReference type="SUPFAM" id="SSF81665">
    <property type="entry name" value="Calcium ATPase, transmembrane domain M"/>
    <property type="match status" value="1"/>
</dbReference>
<keyword evidence="6 12" id="KW-0479">Metal-binding</keyword>
<evidence type="ECO:0000256" key="13">
    <source>
        <dbReference type="SAM" id="MobiDB-lite"/>
    </source>
</evidence>
<comment type="similarity">
    <text evidence="4">Belongs to the band 7/mec-2 family. HflK subfamily.</text>
</comment>
<feature type="transmembrane region" description="Helical" evidence="12">
    <location>
        <begin position="702"/>
        <end position="725"/>
    </location>
</feature>
<dbReference type="EMBL" id="JAXBLV010000166">
    <property type="protein sequence ID" value="MDY3559972.1"/>
    <property type="molecule type" value="Genomic_DNA"/>
</dbReference>
<keyword evidence="7 12" id="KW-0547">Nucleotide-binding</keyword>
<dbReference type="InterPro" id="IPR023299">
    <property type="entry name" value="ATPase_P-typ_cyto_dom_N"/>
</dbReference>
<dbReference type="InterPro" id="IPR018303">
    <property type="entry name" value="ATPase_P-typ_P_site"/>
</dbReference>
<evidence type="ECO:0000256" key="11">
    <source>
        <dbReference type="ARBA" id="ARBA00023136"/>
    </source>
</evidence>
<evidence type="ECO:0000313" key="16">
    <source>
        <dbReference type="Proteomes" id="UP001272242"/>
    </source>
</evidence>
<dbReference type="SUPFAM" id="SSF81660">
    <property type="entry name" value="Metal cation-transporting ATPase, ATP-binding domain N"/>
    <property type="match status" value="1"/>
</dbReference>
<dbReference type="InterPro" id="IPR010201">
    <property type="entry name" value="HflK"/>
</dbReference>
<dbReference type="CDD" id="cd03404">
    <property type="entry name" value="SPFH_HflK"/>
    <property type="match status" value="1"/>
</dbReference>
<protein>
    <submittedName>
        <fullName evidence="15">Cation-translocating P-type ATPase family protein</fullName>
    </submittedName>
</protein>
<evidence type="ECO:0000256" key="5">
    <source>
        <dbReference type="ARBA" id="ARBA00022692"/>
    </source>
</evidence>
<evidence type="ECO:0000256" key="12">
    <source>
        <dbReference type="RuleBase" id="RU362081"/>
    </source>
</evidence>
<dbReference type="Proteomes" id="UP001272242">
    <property type="component" value="Unassembled WGS sequence"/>
</dbReference>
<feature type="transmembrane region" description="Helical" evidence="12">
    <location>
        <begin position="20"/>
        <end position="39"/>
    </location>
</feature>
<dbReference type="SMART" id="SM00244">
    <property type="entry name" value="PHB"/>
    <property type="match status" value="1"/>
</dbReference>
<dbReference type="Gene3D" id="3.40.1110.10">
    <property type="entry name" value="Calcium-transporting ATPase, cytoplasmic domain N"/>
    <property type="match status" value="1"/>
</dbReference>
<dbReference type="PRINTS" id="PR00119">
    <property type="entry name" value="CATATPASE"/>
</dbReference>
<dbReference type="RefSeq" id="WP_320686641.1">
    <property type="nucleotide sequence ID" value="NZ_JAXBLV010000166.1"/>
</dbReference>
<evidence type="ECO:0000256" key="4">
    <source>
        <dbReference type="ARBA" id="ARBA00006971"/>
    </source>
</evidence>
<keyword evidence="9" id="KW-1278">Translocase</keyword>
<evidence type="ECO:0000256" key="8">
    <source>
        <dbReference type="ARBA" id="ARBA00022840"/>
    </source>
</evidence>
<dbReference type="NCBIfam" id="TIGR01525">
    <property type="entry name" value="ATPase-IB_hvy"/>
    <property type="match status" value="1"/>
</dbReference>
<keyword evidence="16" id="KW-1185">Reference proteome</keyword>
<dbReference type="InterPro" id="IPR023214">
    <property type="entry name" value="HAD_sf"/>
</dbReference>
<dbReference type="Gene3D" id="3.30.479.30">
    <property type="entry name" value="Band 7 domain"/>
    <property type="match status" value="1"/>
</dbReference>
<feature type="transmembrane region" description="Helical" evidence="12">
    <location>
        <begin position="668"/>
        <end position="690"/>
    </location>
</feature>
<comment type="similarity">
    <text evidence="3 12">Belongs to the cation transport ATPase (P-type) (TC 3.A.3) family. Type IB subfamily.</text>
</comment>
<dbReference type="SUPFAM" id="SSF56784">
    <property type="entry name" value="HAD-like"/>
    <property type="match status" value="1"/>
</dbReference>
<keyword evidence="8 12" id="KW-0067">ATP-binding</keyword>
<dbReference type="PRINTS" id="PR00120">
    <property type="entry name" value="HATPASE"/>
</dbReference>
<dbReference type="InterPro" id="IPR059000">
    <property type="entry name" value="ATPase_P-type_domA"/>
</dbReference>
<feature type="transmembrane region" description="Helical" evidence="12">
    <location>
        <begin position="765"/>
        <end position="786"/>
    </location>
</feature>
<feature type="compositionally biased region" description="Low complexity" evidence="13">
    <location>
        <begin position="574"/>
        <end position="586"/>
    </location>
</feature>
<evidence type="ECO:0000313" key="15">
    <source>
        <dbReference type="EMBL" id="MDY3559972.1"/>
    </source>
</evidence>
<dbReference type="Gene3D" id="2.70.150.10">
    <property type="entry name" value="Calcium-transporting ATPase, cytoplasmic transduction domain A"/>
    <property type="match status" value="1"/>
</dbReference>
<dbReference type="Pfam" id="PF00122">
    <property type="entry name" value="E1-E2_ATPase"/>
    <property type="match status" value="1"/>
</dbReference>
<keyword evidence="10 12" id="KW-1133">Transmembrane helix</keyword>
<dbReference type="PANTHER" id="PTHR43520">
    <property type="entry name" value="ATP7, ISOFORM B"/>
    <property type="match status" value="1"/>
</dbReference>
<dbReference type="Gene3D" id="3.40.50.1000">
    <property type="entry name" value="HAD superfamily/HAD-like"/>
    <property type="match status" value="1"/>
</dbReference>
<feature type="transmembrane region" description="Helical" evidence="12">
    <location>
        <begin position="259"/>
        <end position="280"/>
    </location>
</feature>
<organism evidence="15 16">
    <name type="scientific">Gemmata algarum</name>
    <dbReference type="NCBI Taxonomy" id="2975278"/>
    <lineage>
        <taxon>Bacteria</taxon>
        <taxon>Pseudomonadati</taxon>
        <taxon>Planctomycetota</taxon>
        <taxon>Planctomycetia</taxon>
        <taxon>Gemmatales</taxon>
        <taxon>Gemmataceae</taxon>
        <taxon>Gemmata</taxon>
    </lineage>
</organism>
<evidence type="ECO:0000256" key="6">
    <source>
        <dbReference type="ARBA" id="ARBA00022723"/>
    </source>
</evidence>
<evidence type="ECO:0000256" key="10">
    <source>
        <dbReference type="ARBA" id="ARBA00022989"/>
    </source>
</evidence>
<feature type="transmembrane region" description="Helical" evidence="12">
    <location>
        <begin position="59"/>
        <end position="76"/>
    </location>
</feature>
<evidence type="ECO:0000256" key="2">
    <source>
        <dbReference type="ARBA" id="ARBA00004167"/>
    </source>
</evidence>
<dbReference type="NCBIfam" id="TIGR01494">
    <property type="entry name" value="ATPase_P-type"/>
    <property type="match status" value="1"/>
</dbReference>
<sequence length="1139" mass="121194">MHREISTVDDPFRSETPLGLYLLTAVVGGLVAADLWPVVAGWLKGQGVETYTWARELYGFRYALAAAVLGGGRVLYTSLESLFEGRIGSDLALAIACLAAIILKEPVVAAEVVFIGLVGECLEAYTFSRTQNALGKLAELFPTRCWVLRDGAEVRTFTADVIVGDKVVVKPGGRVPVDGVVTDGRSAVDASAITGESLPVDKGVGDAVLAGSIVQQGALTVEAQKVAKQTVAGQVIELTGQALKDKAPLERYADRLARYFLPLVLVLALVTFLGNVGYQMTGAPAPGLPKPTLRAAAQVAAYPALAVLVVACPCALILATPAAVIAALGRLAGTGVLIKGGSALERLAGVTAFAFDKTGTLTEGKLELGDVIPLFDVTPEGLLAAAATAEQRSEHPLARLLVREAGSRGLALATVDEFRAHPGAGVTARAEGGALVVGTRRLMEEQGVTLPPEAVAALERLDASGQTSLVVARDGVVLGALGARDTLRPEAAQVLADLRALGIRPVALLTGDRAAVARTVSEQLPVTEVHAEMLPAQKAEWVAAQKLPLPSPAFLTGRAALAGRDTVREEQRPADAPAADALATTDSQSPPVPPSPVSGGRGAAVAFVGDGINDAPALARAGVGIAIGSGTDVAAEAGDVVMMGAPLAPLPLLVKLSRETVRIIRQNILIFAFGVNLVGILLTGLLWPLFATSPEWYESAPLVGVIYHQFGSLAVLLNSMRLLAFDRADNRTLSRAKGAAKAVEGWLNRFSIDDTLHAVAHRWKLIRSGVLGALFVALALTSFAQIETDEVGVVRQFGAITTDLPPGLHVRWPWPIETVTRVRPDEVRTVELGFRVLAEPQSKKAPTSNTWTSGHGDGVGRLTDEAVMVTGDGDLVEILATVRYRASAPRQYLFAARDPDALMRSAAEAVLRELVASRRFLELLTLKRAELEHDATNRLTQRLAEVAPEGLGVTLEGFTLHDLHPPPEVVNSYHSVAKAIQERDRTINEALAGALRTRRRSEEEADRILKRTEAERHTKVESAKADRDAFLAWHTARVRLTDAEEAALAAERANRIAAKQDPAAVDRDLAERRARTLAERRTLLETRLTYQTVVDVLKSRDKVIIDAPEAPGRRHLFLLDPELLKVPQLVAPRTIEKDP</sequence>
<dbReference type="InterPro" id="IPR008250">
    <property type="entry name" value="ATPase_P-typ_transduc_dom_A_sf"/>
</dbReference>
<comment type="caution">
    <text evidence="15">The sequence shown here is derived from an EMBL/GenBank/DDBJ whole genome shotgun (WGS) entry which is preliminary data.</text>
</comment>
<evidence type="ECO:0000256" key="3">
    <source>
        <dbReference type="ARBA" id="ARBA00006024"/>
    </source>
</evidence>
<keyword evidence="5 12" id="KW-0812">Transmembrane</keyword>